<dbReference type="InterPro" id="IPR007546">
    <property type="entry name" value="DUF503"/>
</dbReference>
<accession>A0A1V1I2U6</accession>
<gene>
    <name evidence="1" type="ORF">CRIB_1832</name>
</gene>
<dbReference type="GeneID" id="82205859"/>
<proteinExistence type="predicted"/>
<sequence>MRIIVMKVTLRADWAHSLKEKRMVVKSIIAKLQNKFNISVGEIENQDIHNLITIGIASIALDAKVCDSTIEHIIDYIEDITDAEIINIEQEINIY</sequence>
<dbReference type="Gene3D" id="3.30.70.1120">
    <property type="entry name" value="TT1725-like"/>
    <property type="match status" value="1"/>
</dbReference>
<evidence type="ECO:0000313" key="1">
    <source>
        <dbReference type="EMBL" id="CED94439.1"/>
    </source>
</evidence>
<dbReference type="EMBL" id="LN555523">
    <property type="protein sequence ID" value="CED94439.1"/>
    <property type="molecule type" value="Genomic_DNA"/>
</dbReference>
<dbReference type="PANTHER" id="PTHR36441">
    <property type="entry name" value="HYPOTHETICAL CYTOSOLIC PROTEIN"/>
    <property type="match status" value="1"/>
</dbReference>
<evidence type="ECO:0008006" key="3">
    <source>
        <dbReference type="Google" id="ProtNLM"/>
    </source>
</evidence>
<organism evidence="1 2">
    <name type="scientific">Romboutsia ilealis</name>
    <dbReference type="NCBI Taxonomy" id="1115758"/>
    <lineage>
        <taxon>Bacteria</taxon>
        <taxon>Bacillati</taxon>
        <taxon>Bacillota</taxon>
        <taxon>Clostridia</taxon>
        <taxon>Peptostreptococcales</taxon>
        <taxon>Peptostreptococcaceae</taxon>
        <taxon>Romboutsia</taxon>
    </lineage>
</organism>
<protein>
    <recommendedName>
        <fullName evidence="3">DUF503 domain-containing protein</fullName>
    </recommendedName>
</protein>
<dbReference type="InterPro" id="IPR036746">
    <property type="entry name" value="TT1725-like_sf"/>
</dbReference>
<dbReference type="SUPFAM" id="SSF103007">
    <property type="entry name" value="Hypothetical protein TT1725"/>
    <property type="match status" value="1"/>
</dbReference>
<dbReference type="KEGG" id="ril:CRIB_1832"/>
<dbReference type="Pfam" id="PF04456">
    <property type="entry name" value="DUF503"/>
    <property type="match status" value="1"/>
</dbReference>
<dbReference type="Proteomes" id="UP000245622">
    <property type="component" value="Chromosome 1"/>
</dbReference>
<dbReference type="PANTHER" id="PTHR36441:SF1">
    <property type="entry name" value="DUF503 DOMAIN-CONTAINING PROTEIN"/>
    <property type="match status" value="1"/>
</dbReference>
<dbReference type="AlphaFoldDB" id="A0A1V1I2U6"/>
<dbReference type="RefSeq" id="WP_180701959.1">
    <property type="nucleotide sequence ID" value="NZ_JAVSGX010000004.1"/>
</dbReference>
<name>A0A1V1I2U6_9FIRM</name>
<reference evidence="1 2" key="1">
    <citation type="submission" date="2014-04" db="EMBL/GenBank/DDBJ databases">
        <authorList>
            <person name="Hornung B.V."/>
        </authorList>
    </citation>
    <scope>NUCLEOTIDE SEQUENCE [LARGE SCALE GENOMIC DNA]</scope>
    <source>
        <strain evidence="1 2">CRIB</strain>
    </source>
</reference>
<keyword evidence="2" id="KW-1185">Reference proteome</keyword>
<evidence type="ECO:0000313" key="2">
    <source>
        <dbReference type="Proteomes" id="UP000245622"/>
    </source>
</evidence>